<dbReference type="Pfam" id="PF01408">
    <property type="entry name" value="GFO_IDH_MocA"/>
    <property type="match status" value="1"/>
</dbReference>
<name>A0ABY5I046_9FIRM</name>
<dbReference type="PANTHER" id="PTHR22604">
    <property type="entry name" value="OXIDOREDUCTASES"/>
    <property type="match status" value="1"/>
</dbReference>
<dbReference type="Pfam" id="PF22725">
    <property type="entry name" value="GFO_IDH_MocA_C3"/>
    <property type="match status" value="1"/>
</dbReference>
<dbReference type="PANTHER" id="PTHR22604:SF105">
    <property type="entry name" value="TRANS-1,2-DIHYDROBENZENE-1,2-DIOL DEHYDROGENASE"/>
    <property type="match status" value="1"/>
</dbReference>
<evidence type="ECO:0000259" key="3">
    <source>
        <dbReference type="Pfam" id="PF01408"/>
    </source>
</evidence>
<gene>
    <name evidence="5" type="ORF">NMU03_10405</name>
</gene>
<evidence type="ECO:0000256" key="1">
    <source>
        <dbReference type="ARBA" id="ARBA00010928"/>
    </source>
</evidence>
<dbReference type="RefSeq" id="WP_290138191.1">
    <property type="nucleotide sequence ID" value="NZ_CP101620.1"/>
</dbReference>
<keyword evidence="2" id="KW-0560">Oxidoreductase</keyword>
<dbReference type="InterPro" id="IPR036291">
    <property type="entry name" value="NAD(P)-bd_dom_sf"/>
</dbReference>
<evidence type="ECO:0000313" key="5">
    <source>
        <dbReference type="EMBL" id="UTY38103.1"/>
    </source>
</evidence>
<sequence>MDFECIGIAEEYNTEKLQKFKDDYGLNIFHSFDDLINNPSIDVLYIPLPPALHYEYAKKALLNGKHVFLEKPLTTKLEHTEELISIAKSKNLVLQENYMFQFHHQLDVIKNIISSKKLGEIRLIRSCFSFPKRAQNDFRYSKKLGGGALLDAGGYVIKLGTLLLGDDAKINDAHLYSFEDYDVDIFGDFTMSNGKITYQGAFGMDNVYTCSLEVYGSKGKLYTNRIFTSPPENKPILILMVENQEEIIVDADNHFLKSILKFKNALENDEIREELYITLFKQTQMLMDLKELGERYL</sequence>
<accession>A0ABY5I046</accession>
<proteinExistence type="inferred from homology"/>
<dbReference type="InterPro" id="IPR050984">
    <property type="entry name" value="Gfo/Idh/MocA_domain"/>
</dbReference>
<dbReference type="SUPFAM" id="SSF55347">
    <property type="entry name" value="Glyceraldehyde-3-phosphate dehydrogenase-like, C-terminal domain"/>
    <property type="match status" value="1"/>
</dbReference>
<dbReference type="SUPFAM" id="SSF51735">
    <property type="entry name" value="NAD(P)-binding Rossmann-fold domains"/>
    <property type="match status" value="1"/>
</dbReference>
<comment type="similarity">
    <text evidence="1">Belongs to the Gfo/Idh/MocA family.</text>
</comment>
<organism evidence="5 6">
    <name type="scientific">Allocoprobacillus halotolerans</name>
    <dbReference type="NCBI Taxonomy" id="2944914"/>
    <lineage>
        <taxon>Bacteria</taxon>
        <taxon>Bacillati</taxon>
        <taxon>Bacillota</taxon>
        <taxon>Erysipelotrichia</taxon>
        <taxon>Erysipelotrichales</taxon>
        <taxon>Erysipelotrichaceae</taxon>
        <taxon>Allocoprobacillus</taxon>
    </lineage>
</organism>
<feature type="domain" description="GFO/IDH/MocA-like oxidoreductase" evidence="4">
    <location>
        <begin position="109"/>
        <end position="221"/>
    </location>
</feature>
<keyword evidence="6" id="KW-1185">Reference proteome</keyword>
<dbReference type="Gene3D" id="3.40.50.720">
    <property type="entry name" value="NAD(P)-binding Rossmann-like Domain"/>
    <property type="match status" value="1"/>
</dbReference>
<dbReference type="InterPro" id="IPR000683">
    <property type="entry name" value="Gfo/Idh/MocA-like_OxRdtase_N"/>
</dbReference>
<dbReference type="Gene3D" id="3.30.360.10">
    <property type="entry name" value="Dihydrodipicolinate Reductase, domain 2"/>
    <property type="match status" value="1"/>
</dbReference>
<evidence type="ECO:0000259" key="4">
    <source>
        <dbReference type="Pfam" id="PF22725"/>
    </source>
</evidence>
<evidence type="ECO:0000256" key="2">
    <source>
        <dbReference type="ARBA" id="ARBA00023002"/>
    </source>
</evidence>
<reference evidence="5" key="1">
    <citation type="submission" date="2022-07" db="EMBL/GenBank/DDBJ databases">
        <title>Faecal culturing of patients with breast cancer.</title>
        <authorList>
            <person name="Teng N.M.Y."/>
            <person name="Kiu R."/>
            <person name="Evans R."/>
            <person name="Baker D.J."/>
            <person name="Zenner C."/>
            <person name="Robinson S.D."/>
            <person name="Hall L.J."/>
        </authorList>
    </citation>
    <scope>NUCLEOTIDE SEQUENCE</scope>
    <source>
        <strain evidence="5">LH1062</strain>
    </source>
</reference>
<dbReference type="InterPro" id="IPR055170">
    <property type="entry name" value="GFO_IDH_MocA-like_dom"/>
</dbReference>
<feature type="domain" description="Gfo/Idh/MocA-like oxidoreductase N-terminal" evidence="3">
    <location>
        <begin position="13"/>
        <end position="98"/>
    </location>
</feature>
<protein>
    <submittedName>
        <fullName evidence="5">Gfo/Idh/MocA family oxidoreductase</fullName>
    </submittedName>
</protein>
<evidence type="ECO:0000313" key="6">
    <source>
        <dbReference type="Proteomes" id="UP001060112"/>
    </source>
</evidence>
<dbReference type="Proteomes" id="UP001060112">
    <property type="component" value="Chromosome"/>
</dbReference>
<dbReference type="EMBL" id="CP101620">
    <property type="protein sequence ID" value="UTY38103.1"/>
    <property type="molecule type" value="Genomic_DNA"/>
</dbReference>